<dbReference type="PANTHER" id="PTHR43245:SF23">
    <property type="entry name" value="NAD(P)-BINDING DOMAIN-CONTAINING PROTEIN"/>
    <property type="match status" value="1"/>
</dbReference>
<comment type="caution">
    <text evidence="2">The sequence shown here is derived from an EMBL/GenBank/DDBJ whole genome shotgun (WGS) entry which is preliminary data.</text>
</comment>
<evidence type="ECO:0000313" key="2">
    <source>
        <dbReference type="EMBL" id="OGN22161.1"/>
    </source>
</evidence>
<dbReference type="InterPro" id="IPR001509">
    <property type="entry name" value="Epimerase_deHydtase"/>
</dbReference>
<gene>
    <name evidence="2" type="ORF">A2918_03310</name>
</gene>
<dbReference type="AlphaFoldDB" id="A0A1F8GA46"/>
<organism evidence="2 3">
    <name type="scientific">Candidatus Yanofskybacteria bacterium RIFCSPLOWO2_01_FULL_42_49</name>
    <dbReference type="NCBI Taxonomy" id="1802694"/>
    <lineage>
        <taxon>Bacteria</taxon>
        <taxon>Candidatus Yanofskyibacteriota</taxon>
    </lineage>
</organism>
<dbReference type="EMBL" id="MGKI01000014">
    <property type="protein sequence ID" value="OGN22161.1"/>
    <property type="molecule type" value="Genomic_DNA"/>
</dbReference>
<accession>A0A1F8GA46</accession>
<dbReference type="InterPro" id="IPR036291">
    <property type="entry name" value="NAD(P)-bd_dom_sf"/>
</dbReference>
<evidence type="ECO:0000259" key="1">
    <source>
        <dbReference type="Pfam" id="PF01370"/>
    </source>
</evidence>
<proteinExistence type="predicted"/>
<evidence type="ECO:0000313" key="3">
    <source>
        <dbReference type="Proteomes" id="UP000178227"/>
    </source>
</evidence>
<dbReference type="Proteomes" id="UP000178227">
    <property type="component" value="Unassembled WGS sequence"/>
</dbReference>
<dbReference type="Gene3D" id="3.40.50.720">
    <property type="entry name" value="NAD(P)-binding Rossmann-like Domain"/>
    <property type="match status" value="1"/>
</dbReference>
<dbReference type="CDD" id="cd08946">
    <property type="entry name" value="SDR_e"/>
    <property type="match status" value="1"/>
</dbReference>
<dbReference type="SUPFAM" id="SSF51735">
    <property type="entry name" value="NAD(P)-binding Rossmann-fold domains"/>
    <property type="match status" value="1"/>
</dbReference>
<dbReference type="STRING" id="1802694.A2918_03310"/>
<feature type="domain" description="NAD-dependent epimerase/dehydratase" evidence="1">
    <location>
        <begin position="9"/>
        <end position="226"/>
    </location>
</feature>
<dbReference type="PANTHER" id="PTHR43245">
    <property type="entry name" value="BIFUNCTIONAL POLYMYXIN RESISTANCE PROTEIN ARNA"/>
    <property type="match status" value="1"/>
</dbReference>
<protein>
    <recommendedName>
        <fullName evidence="1">NAD-dependent epimerase/dehydratase domain-containing protein</fullName>
    </recommendedName>
</protein>
<dbReference type="Pfam" id="PF01370">
    <property type="entry name" value="Epimerase"/>
    <property type="match status" value="1"/>
</dbReference>
<sequence length="324" mass="36510">MGNNSKIKVLVVGGAGYIGGAITDILVAKRIPFSVYDKLVYEHQYLKPVDFVYGDVRDYKKLKSVLPKYTHIIWLAAIVGDPGCQIDEWMTRAVNVEPVKWLVKNYKGRILFASTCSVYGKSDSMLTESSPTNPLSLYARSKLEVESFLIKHPNVLMYRIGTAYGISDSHSRVRLDLAVNFLSFKAIGEGKLTYFGGTQWRPFIHVKDIAMAFVNGLDNSAKGIYNLVTENSQIKDLADRVSKLTNCKVESTEQPFQDERNYHVNADKAKRAGLLKGLRYNLDHGIKEMASLASFNRTSSEETVHFNEKHLAGLMKDNKKIWSR</sequence>
<name>A0A1F8GA46_9BACT</name>
<dbReference type="InterPro" id="IPR050177">
    <property type="entry name" value="Lipid_A_modif_metabolic_enz"/>
</dbReference>
<reference evidence="2 3" key="1">
    <citation type="journal article" date="2016" name="Nat. Commun.">
        <title>Thousands of microbial genomes shed light on interconnected biogeochemical processes in an aquifer system.</title>
        <authorList>
            <person name="Anantharaman K."/>
            <person name="Brown C.T."/>
            <person name="Hug L.A."/>
            <person name="Sharon I."/>
            <person name="Castelle C.J."/>
            <person name="Probst A.J."/>
            <person name="Thomas B.C."/>
            <person name="Singh A."/>
            <person name="Wilkins M.J."/>
            <person name="Karaoz U."/>
            <person name="Brodie E.L."/>
            <person name="Williams K.H."/>
            <person name="Hubbard S.S."/>
            <person name="Banfield J.F."/>
        </authorList>
    </citation>
    <scope>NUCLEOTIDE SEQUENCE [LARGE SCALE GENOMIC DNA]</scope>
</reference>